<name>A0A8J2V8P5_9FLAO</name>
<evidence type="ECO:0000313" key="1">
    <source>
        <dbReference type="EMBL" id="GGD83803.1"/>
    </source>
</evidence>
<dbReference type="InterPro" id="IPR045444">
    <property type="entry name" value="DUF6503"/>
</dbReference>
<reference evidence="1" key="2">
    <citation type="submission" date="2020-09" db="EMBL/GenBank/DDBJ databases">
        <authorList>
            <person name="Sun Q."/>
            <person name="Zhou Y."/>
        </authorList>
    </citation>
    <scope>NUCLEOTIDE SEQUENCE</scope>
    <source>
        <strain evidence="1">CGMCC 1.12924</strain>
    </source>
</reference>
<protein>
    <recommendedName>
        <fullName evidence="3">Deoxyribose-phosphate aldolase</fullName>
    </recommendedName>
</protein>
<dbReference type="PROSITE" id="PS51257">
    <property type="entry name" value="PROKAR_LIPOPROTEIN"/>
    <property type="match status" value="1"/>
</dbReference>
<sequence>MRFILLFLFIAIVSCKSEKQELSAQQIIDKTIENAGGDRYNNAEIDFSFRNIKYKSIRQNGHFSFQRMLPDTLNTIDLITNEGFLRIQNEEKVNLHDTTAVKYAESVNSVHYFVQLPFGLNDEAVNKKLLGEVTIKDKNYYKIEVSFDENGGGVDFQDVFLYWISKDDFTVDYLAYKFFTNQGGIRFRESYNPRVIEGIRFVDYRNYSPKDSSIDFYNIDKLFEKGELKELSLIENKQINVKPLTPDSK</sequence>
<accession>A0A8J2V8P5</accession>
<evidence type="ECO:0008006" key="3">
    <source>
        <dbReference type="Google" id="ProtNLM"/>
    </source>
</evidence>
<proteinExistence type="predicted"/>
<dbReference type="RefSeq" id="WP_188439141.1">
    <property type="nucleotide sequence ID" value="NZ_BMGK01000002.1"/>
</dbReference>
<dbReference type="Pfam" id="PF20113">
    <property type="entry name" value="DUF6503"/>
    <property type="match status" value="1"/>
</dbReference>
<organism evidence="1 2">
    <name type="scientific">Planktosalinus lacus</name>
    <dbReference type="NCBI Taxonomy" id="1526573"/>
    <lineage>
        <taxon>Bacteria</taxon>
        <taxon>Pseudomonadati</taxon>
        <taxon>Bacteroidota</taxon>
        <taxon>Flavobacteriia</taxon>
        <taxon>Flavobacteriales</taxon>
        <taxon>Flavobacteriaceae</taxon>
        <taxon>Planktosalinus</taxon>
    </lineage>
</organism>
<keyword evidence="2" id="KW-1185">Reference proteome</keyword>
<gene>
    <name evidence="1" type="ORF">GCM10011312_04860</name>
</gene>
<dbReference type="EMBL" id="BMGK01000002">
    <property type="protein sequence ID" value="GGD83803.1"/>
    <property type="molecule type" value="Genomic_DNA"/>
</dbReference>
<evidence type="ECO:0000313" key="2">
    <source>
        <dbReference type="Proteomes" id="UP000652231"/>
    </source>
</evidence>
<dbReference type="AlphaFoldDB" id="A0A8J2V8P5"/>
<comment type="caution">
    <text evidence="1">The sequence shown here is derived from an EMBL/GenBank/DDBJ whole genome shotgun (WGS) entry which is preliminary data.</text>
</comment>
<reference evidence="1" key="1">
    <citation type="journal article" date="2014" name="Int. J. Syst. Evol. Microbiol.">
        <title>Complete genome sequence of Corynebacterium casei LMG S-19264T (=DSM 44701T), isolated from a smear-ripened cheese.</title>
        <authorList>
            <consortium name="US DOE Joint Genome Institute (JGI-PGF)"/>
            <person name="Walter F."/>
            <person name="Albersmeier A."/>
            <person name="Kalinowski J."/>
            <person name="Ruckert C."/>
        </authorList>
    </citation>
    <scope>NUCLEOTIDE SEQUENCE</scope>
    <source>
        <strain evidence="1">CGMCC 1.12924</strain>
    </source>
</reference>
<dbReference type="Proteomes" id="UP000652231">
    <property type="component" value="Unassembled WGS sequence"/>
</dbReference>